<name>A0A8H6N7Z8_9PEZI</name>
<organism evidence="1 2">
    <name type="scientific">Colletotrichum plurivorum</name>
    <dbReference type="NCBI Taxonomy" id="2175906"/>
    <lineage>
        <taxon>Eukaryota</taxon>
        <taxon>Fungi</taxon>
        <taxon>Dikarya</taxon>
        <taxon>Ascomycota</taxon>
        <taxon>Pezizomycotina</taxon>
        <taxon>Sordariomycetes</taxon>
        <taxon>Hypocreomycetidae</taxon>
        <taxon>Glomerellales</taxon>
        <taxon>Glomerellaceae</taxon>
        <taxon>Colletotrichum</taxon>
        <taxon>Colletotrichum orchidearum species complex</taxon>
    </lineage>
</organism>
<dbReference type="Proteomes" id="UP000654918">
    <property type="component" value="Unassembled WGS sequence"/>
</dbReference>
<proteinExistence type="predicted"/>
<comment type="caution">
    <text evidence="1">The sequence shown here is derived from an EMBL/GenBank/DDBJ whole genome shotgun (WGS) entry which is preliminary data.</text>
</comment>
<accession>A0A8H6N7Z8</accession>
<sequence length="302" mass="36164">MAWASLVRRSIEAWGPSRRPESAEVEAYLRERTDLDEFLTKTSATLMFWFFQRREVFLSQWTMTKWDGDRLDDYVVFPVFPGFVTRDKCFFISHFWRQEDHPDPNGEDLRLHQTSLASASWSYIWVDWSCLPQHPRSDIEEAYFQRALTTIPAIITNCRFTWFYPNFQPRLWILFEVAQYFLTTLAFRNPPDHVLPQDMRPFKRHIDEMEQHGVQSVLDRYGYMASLDRDREYLTSWLDLLILLKRINLDVFGVRALFDNMTLFPWMRDMTVLTANDAIELRRWEGDLVVGQNTYTFKPIPE</sequence>
<evidence type="ECO:0008006" key="3">
    <source>
        <dbReference type="Google" id="ProtNLM"/>
    </source>
</evidence>
<protein>
    <recommendedName>
        <fullName evidence="3">Heterokaryon incompatibility domain-containing protein</fullName>
    </recommendedName>
</protein>
<evidence type="ECO:0000313" key="1">
    <source>
        <dbReference type="EMBL" id="KAF6822815.1"/>
    </source>
</evidence>
<evidence type="ECO:0000313" key="2">
    <source>
        <dbReference type="Proteomes" id="UP000654918"/>
    </source>
</evidence>
<gene>
    <name evidence="1" type="ORF">CPLU01_11782</name>
</gene>
<dbReference type="EMBL" id="WIGO01000227">
    <property type="protein sequence ID" value="KAF6822815.1"/>
    <property type="molecule type" value="Genomic_DNA"/>
</dbReference>
<dbReference type="AlphaFoldDB" id="A0A8H6N7Z8"/>
<reference evidence="1" key="1">
    <citation type="journal article" date="2020" name="Phytopathology">
        <title>Genome Sequence Resources of Colletotrichum truncatum, C. plurivorum, C. musicola, and C. sojae: Four Species Pathogenic to Soybean (Glycine max).</title>
        <authorList>
            <person name="Rogerio F."/>
            <person name="Boufleur T.R."/>
            <person name="Ciampi-Guillardi M."/>
            <person name="Sukno S.A."/>
            <person name="Thon M.R."/>
            <person name="Massola Junior N.S."/>
            <person name="Baroncelli R."/>
        </authorList>
    </citation>
    <scope>NUCLEOTIDE SEQUENCE</scope>
    <source>
        <strain evidence="1">LFN00145</strain>
    </source>
</reference>
<keyword evidence="2" id="KW-1185">Reference proteome</keyword>